<dbReference type="InterPro" id="IPR006016">
    <property type="entry name" value="UspA"/>
</dbReference>
<feature type="domain" description="UspA" evidence="1">
    <location>
        <begin position="61"/>
        <end position="115"/>
    </location>
</feature>
<proteinExistence type="predicted"/>
<evidence type="ECO:0000313" key="3">
    <source>
        <dbReference type="Proteomes" id="UP001589748"/>
    </source>
</evidence>
<sequence length="118" mass="12426">MSVLVAVPDSADGTAALTAAVEEARMLRTDLVVVNIGLHPLDGSELPTDVPVTVVDRSGRGDRDPVVAVLDEIDGREVQRLVIGIRRRTPVGKAVFGSVSQRLLLESPVPVLAVKTPA</sequence>
<dbReference type="Gene3D" id="3.40.50.12370">
    <property type="match status" value="1"/>
</dbReference>
<dbReference type="EMBL" id="JBHMDM010000001">
    <property type="protein sequence ID" value="MFB9375936.1"/>
    <property type="molecule type" value="Genomic_DNA"/>
</dbReference>
<dbReference type="SUPFAM" id="SSF52402">
    <property type="entry name" value="Adenine nucleotide alpha hydrolases-like"/>
    <property type="match status" value="1"/>
</dbReference>
<reference evidence="2 3" key="1">
    <citation type="submission" date="2024-09" db="EMBL/GenBank/DDBJ databases">
        <authorList>
            <person name="Sun Q."/>
            <person name="Mori K."/>
        </authorList>
    </citation>
    <scope>NUCLEOTIDE SEQUENCE [LARGE SCALE GENOMIC DNA]</scope>
    <source>
        <strain evidence="2 3">TISTR 1856</strain>
    </source>
</reference>
<evidence type="ECO:0000313" key="2">
    <source>
        <dbReference type="EMBL" id="MFB9375936.1"/>
    </source>
</evidence>
<dbReference type="Proteomes" id="UP001589748">
    <property type="component" value="Unassembled WGS sequence"/>
</dbReference>
<accession>A0ABV5LPA7</accession>
<dbReference type="RefSeq" id="WP_380139662.1">
    <property type="nucleotide sequence ID" value="NZ_JBHLUI010000012.1"/>
</dbReference>
<organism evidence="2 3">
    <name type="scientific">Kineococcus gynurae</name>
    <dbReference type="NCBI Taxonomy" id="452979"/>
    <lineage>
        <taxon>Bacteria</taxon>
        <taxon>Bacillati</taxon>
        <taxon>Actinomycetota</taxon>
        <taxon>Actinomycetes</taxon>
        <taxon>Kineosporiales</taxon>
        <taxon>Kineosporiaceae</taxon>
        <taxon>Kineococcus</taxon>
    </lineage>
</organism>
<dbReference type="Pfam" id="PF00582">
    <property type="entry name" value="Usp"/>
    <property type="match status" value="1"/>
</dbReference>
<keyword evidence="3" id="KW-1185">Reference proteome</keyword>
<comment type="caution">
    <text evidence="2">The sequence shown here is derived from an EMBL/GenBank/DDBJ whole genome shotgun (WGS) entry which is preliminary data.</text>
</comment>
<name>A0ABV5LPA7_9ACTN</name>
<evidence type="ECO:0000259" key="1">
    <source>
        <dbReference type="Pfam" id="PF00582"/>
    </source>
</evidence>
<protein>
    <submittedName>
        <fullName evidence="2">Universal stress protein</fullName>
    </submittedName>
</protein>
<gene>
    <name evidence="2" type="ORF">ACFFVI_03035</name>
</gene>
<dbReference type="CDD" id="cd00293">
    <property type="entry name" value="USP-like"/>
    <property type="match status" value="1"/>
</dbReference>